<organism evidence="1 2">
    <name type="scientific">Helicobacter bilis</name>
    <dbReference type="NCBI Taxonomy" id="37372"/>
    <lineage>
        <taxon>Bacteria</taxon>
        <taxon>Pseudomonadati</taxon>
        <taxon>Campylobacterota</taxon>
        <taxon>Epsilonproteobacteria</taxon>
        <taxon>Campylobacterales</taxon>
        <taxon>Helicobacteraceae</taxon>
        <taxon>Helicobacter</taxon>
    </lineage>
</organism>
<dbReference type="AlphaFoldDB" id="A0A1Q2LEA7"/>
<reference evidence="1 2" key="1">
    <citation type="submission" date="2017-02" db="EMBL/GenBank/DDBJ databases">
        <title>Whole genome sequencing of Helicobacter bilis strain AAQJH.</title>
        <authorList>
            <person name="Conlan S."/>
            <person name="Thomas P.J."/>
            <person name="Mullikin J."/>
            <person name="Palmore T.N."/>
            <person name="Frank K.M."/>
            <person name="Segre J.A."/>
        </authorList>
    </citation>
    <scope>NUCLEOTIDE SEQUENCE [LARGE SCALE GENOMIC DNA]</scope>
    <source>
        <strain evidence="1 2">AAQJH</strain>
    </source>
</reference>
<dbReference type="RefSeq" id="WP_077387932.1">
    <property type="nucleotide sequence ID" value="NZ_CP019645.1"/>
</dbReference>
<protein>
    <submittedName>
        <fullName evidence="1">Uncharacterized protein</fullName>
    </submittedName>
</protein>
<dbReference type="Proteomes" id="UP000188298">
    <property type="component" value="Chromosome"/>
</dbReference>
<evidence type="ECO:0000313" key="2">
    <source>
        <dbReference type="Proteomes" id="UP000188298"/>
    </source>
</evidence>
<dbReference type="KEGG" id="hbl:XJ32_00115"/>
<accession>A0A1Q2LEA7</accession>
<name>A0A1Q2LEA7_9HELI</name>
<proteinExistence type="predicted"/>
<dbReference type="EMBL" id="CP019645">
    <property type="protein sequence ID" value="AQQ58756.1"/>
    <property type="molecule type" value="Genomic_DNA"/>
</dbReference>
<gene>
    <name evidence="1" type="ORF">XJ32_00115</name>
</gene>
<evidence type="ECO:0000313" key="1">
    <source>
        <dbReference type="EMBL" id="AQQ58756.1"/>
    </source>
</evidence>
<sequence>MKSILKHIIASATIWSGVLYAGTPYAPDFSLKSHVLQEPPALMQNHTTGLPESWEYYATKAPEQNVLMPTMPVIMEVCAIADTVYYVYPTKEALMQGCRRGDSGLLHIVLQPYQYSPTLHTLESIHLMPSTRQTYIYPQIVIYYKLDERDQNILTSIELGDFYDQNGSIIVNGESFQYSQDVMQAFHKLIYEISDVMYLPETFHLTQYHNSLH</sequence>